<protein>
    <submittedName>
        <fullName evidence="2">Uncharacterized protein</fullName>
    </submittedName>
</protein>
<gene>
    <name evidence="2" type="ORF">AK812_SmicGene29708</name>
</gene>
<name>A0A1Q9D146_SYMMI</name>
<comment type="caution">
    <text evidence="2">The sequence shown here is derived from an EMBL/GenBank/DDBJ whole genome shotgun (WGS) entry which is preliminary data.</text>
</comment>
<evidence type="ECO:0000313" key="3">
    <source>
        <dbReference type="Proteomes" id="UP000186817"/>
    </source>
</evidence>
<evidence type="ECO:0000313" key="2">
    <source>
        <dbReference type="EMBL" id="OLP88886.1"/>
    </source>
</evidence>
<organism evidence="2 3">
    <name type="scientific">Symbiodinium microadriaticum</name>
    <name type="common">Dinoflagellate</name>
    <name type="synonym">Zooxanthella microadriatica</name>
    <dbReference type="NCBI Taxonomy" id="2951"/>
    <lineage>
        <taxon>Eukaryota</taxon>
        <taxon>Sar</taxon>
        <taxon>Alveolata</taxon>
        <taxon>Dinophyceae</taxon>
        <taxon>Suessiales</taxon>
        <taxon>Symbiodiniaceae</taxon>
        <taxon>Symbiodinium</taxon>
    </lineage>
</organism>
<proteinExistence type="predicted"/>
<dbReference type="Proteomes" id="UP000186817">
    <property type="component" value="Unassembled WGS sequence"/>
</dbReference>
<reference evidence="2 3" key="1">
    <citation type="submission" date="2016-02" db="EMBL/GenBank/DDBJ databases">
        <title>Genome analysis of coral dinoflagellate symbionts highlights evolutionary adaptations to a symbiotic lifestyle.</title>
        <authorList>
            <person name="Aranda M."/>
            <person name="Li Y."/>
            <person name="Liew Y.J."/>
            <person name="Baumgarten S."/>
            <person name="Simakov O."/>
            <person name="Wilson M."/>
            <person name="Piel J."/>
            <person name="Ashoor H."/>
            <person name="Bougouffa S."/>
            <person name="Bajic V.B."/>
            <person name="Ryu T."/>
            <person name="Ravasi T."/>
            <person name="Bayer T."/>
            <person name="Micklem G."/>
            <person name="Kim H."/>
            <person name="Bhak J."/>
            <person name="Lajeunesse T.C."/>
            <person name="Voolstra C.R."/>
        </authorList>
    </citation>
    <scope>NUCLEOTIDE SEQUENCE [LARGE SCALE GENOMIC DNA]</scope>
    <source>
        <strain evidence="2 3">CCMP2467</strain>
    </source>
</reference>
<dbReference type="EMBL" id="LSRX01000789">
    <property type="protein sequence ID" value="OLP88886.1"/>
    <property type="molecule type" value="Genomic_DNA"/>
</dbReference>
<keyword evidence="1" id="KW-0812">Transmembrane</keyword>
<dbReference type="AlphaFoldDB" id="A0A1Q9D146"/>
<accession>A0A1Q9D146</accession>
<evidence type="ECO:0000256" key="1">
    <source>
        <dbReference type="SAM" id="Phobius"/>
    </source>
</evidence>
<sequence length="157" mass="16917">MACTSDVPNVGAINRSIEALKNGVGLDLDMTESRDKGRALKYGKLKESQEVYSQTYAKKKEKALPNIGLNIGGFAIIGGFGGFAILKWITYLGGYATQRPFDYLQVVEYGQPFDLLVEGSGGFKAADRIRKGLVKLDLPIVSIVDILVRLSGSVANG</sequence>
<keyword evidence="3" id="KW-1185">Reference proteome</keyword>
<feature type="transmembrane region" description="Helical" evidence="1">
    <location>
        <begin position="67"/>
        <end position="89"/>
    </location>
</feature>
<keyword evidence="1" id="KW-0472">Membrane</keyword>
<dbReference type="OrthoDB" id="438869at2759"/>
<keyword evidence="1" id="KW-1133">Transmembrane helix</keyword>